<gene>
    <name evidence="1" type="ORF">Patl1_23245</name>
</gene>
<dbReference type="EMBL" id="CM047909">
    <property type="protein sequence ID" value="KAJ0080583.1"/>
    <property type="molecule type" value="Genomic_DNA"/>
</dbReference>
<name>A0ACC1A003_9ROSI</name>
<keyword evidence="2" id="KW-1185">Reference proteome</keyword>
<comment type="caution">
    <text evidence="1">The sequence shown here is derived from an EMBL/GenBank/DDBJ whole genome shotgun (WGS) entry which is preliminary data.</text>
</comment>
<accession>A0ACC1A003</accession>
<organism evidence="1 2">
    <name type="scientific">Pistacia atlantica</name>
    <dbReference type="NCBI Taxonomy" id="434234"/>
    <lineage>
        <taxon>Eukaryota</taxon>
        <taxon>Viridiplantae</taxon>
        <taxon>Streptophyta</taxon>
        <taxon>Embryophyta</taxon>
        <taxon>Tracheophyta</taxon>
        <taxon>Spermatophyta</taxon>
        <taxon>Magnoliopsida</taxon>
        <taxon>eudicotyledons</taxon>
        <taxon>Gunneridae</taxon>
        <taxon>Pentapetalae</taxon>
        <taxon>rosids</taxon>
        <taxon>malvids</taxon>
        <taxon>Sapindales</taxon>
        <taxon>Anacardiaceae</taxon>
        <taxon>Pistacia</taxon>
    </lineage>
</organism>
<evidence type="ECO:0000313" key="2">
    <source>
        <dbReference type="Proteomes" id="UP001164250"/>
    </source>
</evidence>
<protein>
    <submittedName>
        <fullName evidence="1">Uncharacterized protein</fullName>
    </submittedName>
</protein>
<reference evidence="2" key="1">
    <citation type="journal article" date="2023" name="G3 (Bethesda)">
        <title>Genome assembly and association tests identify interacting loci associated with vigor, precocity, and sex in interspecific pistachio rootstocks.</title>
        <authorList>
            <person name="Palmer W."/>
            <person name="Jacygrad E."/>
            <person name="Sagayaradj S."/>
            <person name="Cavanaugh K."/>
            <person name="Han R."/>
            <person name="Bertier L."/>
            <person name="Beede B."/>
            <person name="Kafkas S."/>
            <person name="Golino D."/>
            <person name="Preece J."/>
            <person name="Michelmore R."/>
        </authorList>
    </citation>
    <scope>NUCLEOTIDE SEQUENCE [LARGE SCALE GENOMIC DNA]</scope>
</reference>
<dbReference type="Proteomes" id="UP001164250">
    <property type="component" value="Chromosome 13"/>
</dbReference>
<proteinExistence type="predicted"/>
<sequence length="110" mass="12483">MHDCNPTSIPVECRVKLSKHNKGERVALTVFKSLVGSLCYLTFTILEILYAIRLVSCYLETLITTHFKAEKRILCYLEGNVLKPDLSDASVKWLGPRLIDLIAWTGRSDQ</sequence>
<evidence type="ECO:0000313" key="1">
    <source>
        <dbReference type="EMBL" id="KAJ0080583.1"/>
    </source>
</evidence>